<sequence>MLRSNRRILDNLLSDRTTNKNIRWGTDNYSYLGSDYSEDREIKVDLITGWHDGLIQPRADKANDVQLARTRNRAEVFTPSWIVEKQVNAVMDELWNLPLEKFLSTRWLEITCGEAPYMVNRYDMISGQIIPLKERAGFIDVKFRRLNTEIADQEQWLKLAIIIYQSSYGYEYQGDSLLLARENLLLTFMDNFFYMFGSVPSEEILYQITEIISMNVFQMDGLTYQIPYSDDGRESVQLSLFEEIEEGTKEPMMATIFLWKQEQVVNFIDLVGGSSEMKFDVVVGNPPYQKEGSGTMARDEPMYNKFMDASFEIGEKVTLITPARFLFNAGQTPKAWNNKMLKDPHIKVLYYERDSAKIFNETDIKGGVAITLHDKSKLLGPILTFSEFEELNQILSKIYKKRQ</sequence>
<name>A0A1H9FVI7_9LACT</name>
<evidence type="ECO:0000256" key="2">
    <source>
        <dbReference type="ARBA" id="ARBA00022603"/>
    </source>
</evidence>
<dbReference type="GO" id="GO:0006304">
    <property type="term" value="P:DNA modification"/>
    <property type="evidence" value="ECO:0007669"/>
    <property type="project" value="InterPro"/>
</dbReference>
<evidence type="ECO:0000313" key="7">
    <source>
        <dbReference type="EMBL" id="SEQ41488.1"/>
    </source>
</evidence>
<organism evidence="7 8">
    <name type="scientific">Ignavigranum ruoffiae</name>
    <dbReference type="NCBI Taxonomy" id="89093"/>
    <lineage>
        <taxon>Bacteria</taxon>
        <taxon>Bacillati</taxon>
        <taxon>Bacillota</taxon>
        <taxon>Bacilli</taxon>
        <taxon>Lactobacillales</taxon>
        <taxon>Aerococcaceae</taxon>
        <taxon>Ignavigranum</taxon>
    </lineage>
</organism>
<accession>A0A1H9FVI7</accession>
<dbReference type="InterPro" id="IPR050953">
    <property type="entry name" value="N4_N6_ade-DNA_methylase"/>
</dbReference>
<dbReference type="PROSITE" id="PS00092">
    <property type="entry name" value="N6_MTASE"/>
    <property type="match status" value="1"/>
</dbReference>
<protein>
    <recommendedName>
        <fullName evidence="1">site-specific DNA-methyltransferase (adenine-specific)</fullName>
        <ecNumber evidence="1">2.1.1.72</ecNumber>
    </recommendedName>
</protein>
<proteinExistence type="predicted"/>
<dbReference type="Gene3D" id="3.40.50.150">
    <property type="entry name" value="Vaccinia Virus protein VP39"/>
    <property type="match status" value="1"/>
</dbReference>
<dbReference type="SUPFAM" id="SSF53335">
    <property type="entry name" value="S-adenosyl-L-methionine-dependent methyltransferases"/>
    <property type="match status" value="1"/>
</dbReference>
<comment type="catalytic activity">
    <reaction evidence="5">
        <text>a 2'-deoxyadenosine in DNA + S-adenosyl-L-methionine = an N(6)-methyl-2'-deoxyadenosine in DNA + S-adenosyl-L-homocysteine + H(+)</text>
        <dbReference type="Rhea" id="RHEA:15197"/>
        <dbReference type="Rhea" id="RHEA-COMP:12418"/>
        <dbReference type="Rhea" id="RHEA-COMP:12419"/>
        <dbReference type="ChEBI" id="CHEBI:15378"/>
        <dbReference type="ChEBI" id="CHEBI:57856"/>
        <dbReference type="ChEBI" id="CHEBI:59789"/>
        <dbReference type="ChEBI" id="CHEBI:90615"/>
        <dbReference type="ChEBI" id="CHEBI:90616"/>
        <dbReference type="EC" id="2.1.1.72"/>
    </reaction>
</comment>
<dbReference type="PANTHER" id="PTHR33841:SF1">
    <property type="entry name" value="DNA METHYLTRANSFERASE A"/>
    <property type="match status" value="1"/>
</dbReference>
<dbReference type="STRING" id="89093.SAMN04488558_11025"/>
<dbReference type="EC" id="2.1.1.72" evidence="1"/>
<keyword evidence="3" id="KW-0808">Transferase</keyword>
<dbReference type="PANTHER" id="PTHR33841">
    <property type="entry name" value="DNA METHYLTRANSFERASE YEEA-RELATED"/>
    <property type="match status" value="1"/>
</dbReference>
<keyword evidence="8" id="KW-1185">Reference proteome</keyword>
<evidence type="ECO:0000256" key="3">
    <source>
        <dbReference type="ARBA" id="ARBA00022679"/>
    </source>
</evidence>
<dbReference type="Proteomes" id="UP000198833">
    <property type="component" value="Unassembled WGS sequence"/>
</dbReference>
<dbReference type="GO" id="GO:0003676">
    <property type="term" value="F:nucleic acid binding"/>
    <property type="evidence" value="ECO:0007669"/>
    <property type="project" value="InterPro"/>
</dbReference>
<evidence type="ECO:0000259" key="6">
    <source>
        <dbReference type="Pfam" id="PF07669"/>
    </source>
</evidence>
<evidence type="ECO:0000313" key="8">
    <source>
        <dbReference type="Proteomes" id="UP000198833"/>
    </source>
</evidence>
<evidence type="ECO:0000256" key="5">
    <source>
        <dbReference type="ARBA" id="ARBA00047942"/>
    </source>
</evidence>
<dbReference type="InterPro" id="IPR011639">
    <property type="entry name" value="MethylTrfase_TaqI-like_dom"/>
</dbReference>
<gene>
    <name evidence="7" type="ORF">SAMN04488558_11025</name>
</gene>
<reference evidence="7 8" key="1">
    <citation type="submission" date="2016-10" db="EMBL/GenBank/DDBJ databases">
        <authorList>
            <person name="de Groot N.N."/>
        </authorList>
    </citation>
    <scope>NUCLEOTIDE SEQUENCE [LARGE SCALE GENOMIC DNA]</scope>
    <source>
        <strain evidence="7 8">DSM 15695</strain>
    </source>
</reference>
<dbReference type="GO" id="GO:0032259">
    <property type="term" value="P:methylation"/>
    <property type="evidence" value="ECO:0007669"/>
    <property type="project" value="UniProtKB-KW"/>
</dbReference>
<evidence type="ECO:0000256" key="4">
    <source>
        <dbReference type="ARBA" id="ARBA00022691"/>
    </source>
</evidence>
<dbReference type="EMBL" id="FOEN01000010">
    <property type="protein sequence ID" value="SEQ41488.1"/>
    <property type="molecule type" value="Genomic_DNA"/>
</dbReference>
<dbReference type="Pfam" id="PF07669">
    <property type="entry name" value="Eco57I"/>
    <property type="match status" value="1"/>
</dbReference>
<dbReference type="GO" id="GO:0009007">
    <property type="term" value="F:site-specific DNA-methyltransferase (adenine-specific) activity"/>
    <property type="evidence" value="ECO:0007669"/>
    <property type="project" value="UniProtKB-EC"/>
</dbReference>
<dbReference type="InterPro" id="IPR029063">
    <property type="entry name" value="SAM-dependent_MTases_sf"/>
</dbReference>
<evidence type="ECO:0000256" key="1">
    <source>
        <dbReference type="ARBA" id="ARBA00011900"/>
    </source>
</evidence>
<dbReference type="InterPro" id="IPR002052">
    <property type="entry name" value="DNA_methylase_N6_adenine_CS"/>
</dbReference>
<feature type="domain" description="Type II methyltransferase M.TaqI-like" evidence="6">
    <location>
        <begin position="168"/>
        <end position="359"/>
    </location>
</feature>
<dbReference type="AlphaFoldDB" id="A0A1H9FVI7"/>
<keyword evidence="4" id="KW-0949">S-adenosyl-L-methionine</keyword>
<keyword evidence="2 7" id="KW-0489">Methyltransferase</keyword>